<evidence type="ECO:0000313" key="1">
    <source>
        <dbReference type="EMBL" id="MCD1125125.1"/>
    </source>
</evidence>
<comment type="caution">
    <text evidence="1">The sequence shown here is derived from an EMBL/GenBank/DDBJ whole genome shotgun (WGS) entry which is preliminary data.</text>
</comment>
<keyword evidence="2" id="KW-1185">Reference proteome</keyword>
<name>A0A9X1MV20_9GAMM</name>
<organism evidence="1 2">
    <name type="scientific">Limnobaculum eriocheiris</name>
    <dbReference type="NCBI Taxonomy" id="2897391"/>
    <lineage>
        <taxon>Bacteria</taxon>
        <taxon>Pseudomonadati</taxon>
        <taxon>Pseudomonadota</taxon>
        <taxon>Gammaproteobacteria</taxon>
        <taxon>Enterobacterales</taxon>
        <taxon>Budviciaceae</taxon>
        <taxon>Limnobaculum</taxon>
    </lineage>
</organism>
<accession>A0A9X1MV20</accession>
<proteinExistence type="predicted"/>
<reference evidence="1" key="1">
    <citation type="submission" date="2021-11" db="EMBL/GenBank/DDBJ databases">
        <title>Jinshanibacter sp. isolated from one year old Eriocheir sinensis.</title>
        <authorList>
            <person name="Li J.-Y."/>
            <person name="He W."/>
            <person name="Gao T.-H."/>
        </authorList>
    </citation>
    <scope>NUCLEOTIDE SEQUENCE</scope>
    <source>
        <strain evidence="1">LJY008</strain>
    </source>
</reference>
<evidence type="ECO:0008006" key="3">
    <source>
        <dbReference type="Google" id="ProtNLM"/>
    </source>
</evidence>
<sequence length="219" mass="24228">MGKDKKSNDQEIPEYQGMPPYGPYGYPYYPPYPQQQGQPMPQMMWPPHPPMWNPMCGQPPMGYPMPPQFQQYPPQFQQYPPQFQQSAPQQIAPGFDWSGQAQGMVEGLMGEQAGLFKNIISTIGVDDKEFWKGAMIGAAAALILGNESVRNTLLQTFANAGDMLKSGGSKVKEAAETTAGSVKESVMTSGAIFRDTVQAGKEGFQESVERHREQEKADE</sequence>
<gene>
    <name evidence="1" type="ORF">LPW36_03625</name>
</gene>
<dbReference type="EMBL" id="JAJNAG010000004">
    <property type="protein sequence ID" value="MCD1125125.1"/>
    <property type="molecule type" value="Genomic_DNA"/>
</dbReference>
<protein>
    <recommendedName>
        <fullName evidence="3">YtxH domain-containing protein</fullName>
    </recommendedName>
</protein>
<evidence type="ECO:0000313" key="2">
    <source>
        <dbReference type="Proteomes" id="UP001139171"/>
    </source>
</evidence>
<dbReference type="Proteomes" id="UP001139171">
    <property type="component" value="Unassembled WGS sequence"/>
</dbReference>
<dbReference type="RefSeq" id="WP_230608111.1">
    <property type="nucleotide sequence ID" value="NZ_JAJNAG010000004.1"/>
</dbReference>
<dbReference type="AlphaFoldDB" id="A0A9X1MV20"/>